<evidence type="ECO:0000256" key="7">
    <source>
        <dbReference type="SAM" id="Phobius"/>
    </source>
</evidence>
<dbReference type="PANTHER" id="PTHR43266:SF2">
    <property type="entry name" value="MAJOR FACILITATOR SUPERFAMILY (MFS) PROFILE DOMAIN-CONTAINING PROTEIN"/>
    <property type="match status" value="1"/>
</dbReference>
<dbReference type="GO" id="GO:0022857">
    <property type="term" value="F:transmembrane transporter activity"/>
    <property type="evidence" value="ECO:0007669"/>
    <property type="project" value="InterPro"/>
</dbReference>
<dbReference type="NCBIfam" id="NF008397">
    <property type="entry name" value="PRK11195.1"/>
    <property type="match status" value="1"/>
</dbReference>
<dbReference type="Proteomes" id="UP000002440">
    <property type="component" value="Chromosome"/>
</dbReference>
<evidence type="ECO:0000256" key="5">
    <source>
        <dbReference type="ARBA" id="ARBA00022989"/>
    </source>
</evidence>
<dbReference type="Gene3D" id="1.20.1250.20">
    <property type="entry name" value="MFS general substrate transporter like domains"/>
    <property type="match status" value="1"/>
</dbReference>
<dbReference type="AlphaFoldDB" id="Q1GXZ4"/>
<sequence length="403" mass="42541">MNMTPHTSPIPHTSLLSRGMMAIMLAQFLSALADNALLFAAIALIKAGSAPAWQIPLLQEFFVIAYIILAPFAGPFADTLPKGRVMLIANSMKFLGAAAMIAGLNPLLAYGMVGLGAATYSPAKYGILSELVAVDKLVKANSLMEGSTIVAILLGAVLGGWLADFWLAGALYVIATAYLLAAAINLLIPRLPPSHVLADFSPLAMCRDFLQATRTLMRDRDARFSITGTSVFWGAGSTLRFLLVAWVPAALDIHDLSTPAGFSGAVAIGIALGAIAAARWVDLRTVNRALPAGILIGLAIMAFAYSDTIATAIAWLLLIGFLGGFYAVPLNALLQERGHESVGSGHAIAIQNLFENICMLLMMGFYILLSRQQLPVIPATVAIGGLVFLAIGGLAWSRIRPAR</sequence>
<dbReference type="InterPro" id="IPR011701">
    <property type="entry name" value="MFS"/>
</dbReference>
<feature type="transmembrane region" description="Helical" evidence="7">
    <location>
        <begin position="57"/>
        <end position="77"/>
    </location>
</feature>
<keyword evidence="3" id="KW-1003">Cell membrane</keyword>
<organism evidence="8 9">
    <name type="scientific">Methylobacillus flagellatus (strain ATCC 51484 / DSM 6875 / VKM B-1610 / KT)</name>
    <dbReference type="NCBI Taxonomy" id="265072"/>
    <lineage>
        <taxon>Bacteria</taxon>
        <taxon>Pseudomonadati</taxon>
        <taxon>Pseudomonadota</taxon>
        <taxon>Betaproteobacteria</taxon>
        <taxon>Nitrosomonadales</taxon>
        <taxon>Methylophilaceae</taxon>
        <taxon>Methylobacillus</taxon>
    </lineage>
</organism>
<evidence type="ECO:0000313" key="8">
    <source>
        <dbReference type="EMBL" id="ABE50893.1"/>
    </source>
</evidence>
<keyword evidence="5 7" id="KW-1133">Transmembrane helix</keyword>
<dbReference type="SUPFAM" id="SSF103473">
    <property type="entry name" value="MFS general substrate transporter"/>
    <property type="match status" value="1"/>
</dbReference>
<evidence type="ECO:0000313" key="9">
    <source>
        <dbReference type="Proteomes" id="UP000002440"/>
    </source>
</evidence>
<dbReference type="GO" id="GO:0005886">
    <property type="term" value="C:plasma membrane"/>
    <property type="evidence" value="ECO:0007669"/>
    <property type="project" value="UniProtKB-SubCell"/>
</dbReference>
<name>Q1GXZ4_METFK</name>
<keyword evidence="4 7" id="KW-0812">Transmembrane</keyword>
<evidence type="ECO:0000256" key="4">
    <source>
        <dbReference type="ARBA" id="ARBA00022692"/>
    </source>
</evidence>
<dbReference type="InterPro" id="IPR036259">
    <property type="entry name" value="MFS_trans_sf"/>
</dbReference>
<dbReference type="Pfam" id="PF07690">
    <property type="entry name" value="MFS_1"/>
    <property type="match status" value="1"/>
</dbReference>
<dbReference type="EMBL" id="CP000284">
    <property type="protein sequence ID" value="ABE50893.1"/>
    <property type="molecule type" value="Genomic_DNA"/>
</dbReference>
<proteinExistence type="predicted"/>
<feature type="transmembrane region" description="Helical" evidence="7">
    <location>
        <begin position="97"/>
        <end position="121"/>
    </location>
</feature>
<feature type="transmembrane region" description="Helical" evidence="7">
    <location>
        <begin position="20"/>
        <end position="45"/>
    </location>
</feature>
<evidence type="ECO:0000256" key="1">
    <source>
        <dbReference type="ARBA" id="ARBA00004651"/>
    </source>
</evidence>
<reference evidence="8 9" key="1">
    <citation type="submission" date="2006-03" db="EMBL/GenBank/DDBJ databases">
        <title>Complete sequence of Methylobacillus flagellatus KT.</title>
        <authorList>
            <consortium name="US DOE Joint Genome Institute"/>
            <person name="Copeland A."/>
            <person name="Lucas S."/>
            <person name="Lapidus A."/>
            <person name="Barry K."/>
            <person name="Detter J.C."/>
            <person name="Glavina del Rio T."/>
            <person name="Hammon N."/>
            <person name="Israni S."/>
            <person name="Dalin E."/>
            <person name="Tice H."/>
            <person name="Pitluck S."/>
            <person name="Brettin T."/>
            <person name="Bruce D."/>
            <person name="Han C."/>
            <person name="Tapia R."/>
            <person name="Saunders E."/>
            <person name="Gilna P."/>
            <person name="Schmutz J."/>
            <person name="Larimer F."/>
            <person name="Land M."/>
            <person name="Kyrpides N."/>
            <person name="Anderson I."/>
            <person name="Richardson P."/>
        </authorList>
    </citation>
    <scope>NUCLEOTIDE SEQUENCE [LARGE SCALE GENOMIC DNA]</scope>
    <source>
        <strain evidence="9">KT / ATCC 51484 / DSM 6875</strain>
    </source>
</reference>
<protein>
    <submittedName>
        <fullName evidence="8">Major facilitator superfamily MFS_1</fullName>
    </submittedName>
</protein>
<keyword evidence="2" id="KW-0813">Transport</keyword>
<feature type="transmembrane region" description="Helical" evidence="7">
    <location>
        <begin position="312"/>
        <end position="334"/>
    </location>
</feature>
<feature type="transmembrane region" description="Helical" evidence="7">
    <location>
        <begin position="224"/>
        <end position="247"/>
    </location>
</feature>
<feature type="transmembrane region" description="Helical" evidence="7">
    <location>
        <begin position="289"/>
        <end position="306"/>
    </location>
</feature>
<gene>
    <name evidence="8" type="ordered locus">Mfla_2630</name>
</gene>
<feature type="transmembrane region" description="Helical" evidence="7">
    <location>
        <begin position="346"/>
        <end position="369"/>
    </location>
</feature>
<evidence type="ECO:0000256" key="2">
    <source>
        <dbReference type="ARBA" id="ARBA00022448"/>
    </source>
</evidence>
<keyword evidence="6 7" id="KW-0472">Membrane</keyword>
<feature type="transmembrane region" description="Helical" evidence="7">
    <location>
        <begin position="375"/>
        <end position="396"/>
    </location>
</feature>
<accession>Q1GXZ4</accession>
<dbReference type="eggNOG" id="COG2814">
    <property type="taxonomic scope" value="Bacteria"/>
</dbReference>
<keyword evidence="9" id="KW-1185">Reference proteome</keyword>
<dbReference type="KEGG" id="mfa:Mfla_2630"/>
<dbReference type="OrthoDB" id="9803968at2"/>
<dbReference type="STRING" id="265072.Mfla_2630"/>
<dbReference type="PANTHER" id="PTHR43266">
    <property type="entry name" value="MACROLIDE-EFFLUX PROTEIN"/>
    <property type="match status" value="1"/>
</dbReference>
<evidence type="ECO:0000256" key="3">
    <source>
        <dbReference type="ARBA" id="ARBA00022475"/>
    </source>
</evidence>
<comment type="subcellular location">
    <subcellularLocation>
        <location evidence="1">Cell membrane</location>
        <topology evidence="1">Multi-pass membrane protein</topology>
    </subcellularLocation>
</comment>
<feature type="transmembrane region" description="Helical" evidence="7">
    <location>
        <begin position="259"/>
        <end position="277"/>
    </location>
</feature>
<dbReference type="CDD" id="cd06173">
    <property type="entry name" value="MFS_MefA_like"/>
    <property type="match status" value="1"/>
</dbReference>
<feature type="transmembrane region" description="Helical" evidence="7">
    <location>
        <begin position="142"/>
        <end position="163"/>
    </location>
</feature>
<feature type="transmembrane region" description="Helical" evidence="7">
    <location>
        <begin position="169"/>
        <end position="188"/>
    </location>
</feature>
<dbReference type="HOGENOM" id="CLU_047399_0_0_4"/>
<evidence type="ECO:0000256" key="6">
    <source>
        <dbReference type="ARBA" id="ARBA00023136"/>
    </source>
</evidence>